<keyword evidence="6" id="KW-0325">Glycoprotein</keyword>
<dbReference type="PROSITE" id="PS50050">
    <property type="entry name" value="TNFR_NGFR_2"/>
    <property type="match status" value="2"/>
</dbReference>
<dbReference type="Pfam" id="PF00020">
    <property type="entry name" value="TNFR_c6"/>
    <property type="match status" value="2"/>
</dbReference>
<evidence type="ECO:0000256" key="7">
    <source>
        <dbReference type="PROSITE-ProRule" id="PRU00206"/>
    </source>
</evidence>
<comment type="caution">
    <text evidence="7">Lacks conserved residue(s) required for the propagation of feature annotation.</text>
</comment>
<dbReference type="SMART" id="SM00208">
    <property type="entry name" value="TNFR"/>
    <property type="match status" value="3"/>
</dbReference>
<feature type="disulfide bond" evidence="7">
    <location>
        <begin position="129"/>
        <end position="142"/>
    </location>
</feature>
<evidence type="ECO:0000256" key="5">
    <source>
        <dbReference type="ARBA" id="ARBA00023170"/>
    </source>
</evidence>
<keyword evidence="11" id="KW-1185">Reference proteome</keyword>
<accession>A0A1S3FI96</accession>
<dbReference type="OrthoDB" id="8848202at2759"/>
<keyword evidence="2" id="KW-0677">Repeat</keyword>
<name>A0A1S3FI96_DIPOR</name>
<evidence type="ECO:0000256" key="1">
    <source>
        <dbReference type="ARBA" id="ARBA00004370"/>
    </source>
</evidence>
<dbReference type="PANTHER" id="PTHR46330:SF16">
    <property type="entry name" value="TUMOR NECROSIS FACTOR RECEPTOR SUPERFAMILY MEMBER 22"/>
    <property type="match status" value="1"/>
</dbReference>
<evidence type="ECO:0000313" key="12">
    <source>
        <dbReference type="RefSeq" id="XP_012876318.1"/>
    </source>
</evidence>
<dbReference type="Proteomes" id="UP000081671">
    <property type="component" value="Unplaced"/>
</dbReference>
<protein>
    <submittedName>
        <fullName evidence="12">Tumor necrosis factor receptor superfamily member 26-like</fullName>
    </submittedName>
</protein>
<proteinExistence type="predicted"/>
<feature type="transmembrane region" description="Helical" evidence="9">
    <location>
        <begin position="205"/>
        <end position="226"/>
    </location>
</feature>
<dbReference type="RefSeq" id="XP_012876318.1">
    <property type="nucleotide sequence ID" value="XM_013020864.1"/>
</dbReference>
<keyword evidence="4 7" id="KW-1015">Disulfide bond</keyword>
<gene>
    <name evidence="12" type="primary">LOC105989055</name>
</gene>
<evidence type="ECO:0000313" key="11">
    <source>
        <dbReference type="Proteomes" id="UP000081671"/>
    </source>
</evidence>
<keyword evidence="5" id="KW-0675">Receptor</keyword>
<dbReference type="KEGG" id="dord:105989055"/>
<dbReference type="GeneID" id="105989055"/>
<keyword evidence="3 9" id="KW-0472">Membrane</keyword>
<evidence type="ECO:0000256" key="2">
    <source>
        <dbReference type="ARBA" id="ARBA00022737"/>
    </source>
</evidence>
<feature type="domain" description="TNFR-Cys" evidence="10">
    <location>
        <begin position="151"/>
        <end position="190"/>
    </location>
</feature>
<dbReference type="InParanoid" id="A0A1S3FI96"/>
<dbReference type="InterPro" id="IPR001368">
    <property type="entry name" value="TNFR/NGFR_Cys_rich_reg"/>
</dbReference>
<feature type="disulfide bond" evidence="7">
    <location>
        <begin position="111"/>
        <end position="126"/>
    </location>
</feature>
<feature type="repeat" description="TNFR-Cys" evidence="7">
    <location>
        <begin position="110"/>
        <end position="150"/>
    </location>
</feature>
<keyword evidence="9" id="KW-0812">Transmembrane</keyword>
<evidence type="ECO:0000259" key="10">
    <source>
        <dbReference type="PROSITE" id="PS50050"/>
    </source>
</evidence>
<organism evidence="11 12">
    <name type="scientific">Dipodomys ordii</name>
    <name type="common">Ord's kangaroo rat</name>
    <dbReference type="NCBI Taxonomy" id="10020"/>
    <lineage>
        <taxon>Eukaryota</taxon>
        <taxon>Metazoa</taxon>
        <taxon>Chordata</taxon>
        <taxon>Craniata</taxon>
        <taxon>Vertebrata</taxon>
        <taxon>Euteleostomi</taxon>
        <taxon>Mammalia</taxon>
        <taxon>Eutheria</taxon>
        <taxon>Euarchontoglires</taxon>
        <taxon>Glires</taxon>
        <taxon>Rodentia</taxon>
        <taxon>Castorimorpha</taxon>
        <taxon>Heteromyidae</taxon>
        <taxon>Dipodomyinae</taxon>
        <taxon>Dipodomys</taxon>
    </lineage>
</organism>
<evidence type="ECO:0000256" key="6">
    <source>
        <dbReference type="ARBA" id="ARBA00023180"/>
    </source>
</evidence>
<dbReference type="Gene3D" id="2.10.50.10">
    <property type="entry name" value="Tumor Necrosis Factor Receptor, subunit A, domain 2"/>
    <property type="match status" value="2"/>
</dbReference>
<feature type="region of interest" description="Disordered" evidence="8">
    <location>
        <begin position="234"/>
        <end position="256"/>
    </location>
</feature>
<dbReference type="GO" id="GO:0009986">
    <property type="term" value="C:cell surface"/>
    <property type="evidence" value="ECO:0007669"/>
    <property type="project" value="TreeGrafter"/>
</dbReference>
<comment type="subcellular location">
    <subcellularLocation>
        <location evidence="1">Membrane</location>
    </subcellularLocation>
</comment>
<feature type="region of interest" description="Disordered" evidence="8">
    <location>
        <begin position="16"/>
        <end position="40"/>
    </location>
</feature>
<dbReference type="InterPro" id="IPR052491">
    <property type="entry name" value="TNFRSF10"/>
</dbReference>
<dbReference type="GO" id="GO:0036462">
    <property type="term" value="P:TRAIL-activated apoptotic signaling pathway"/>
    <property type="evidence" value="ECO:0007669"/>
    <property type="project" value="TreeGrafter"/>
</dbReference>
<dbReference type="FunCoup" id="A0A1S3FI96">
    <property type="interactions" value="2"/>
</dbReference>
<dbReference type="GO" id="GO:0043065">
    <property type="term" value="P:positive regulation of apoptotic process"/>
    <property type="evidence" value="ECO:0007669"/>
    <property type="project" value="TreeGrafter"/>
</dbReference>
<keyword evidence="9" id="KW-1133">Transmembrane helix</keyword>
<dbReference type="SUPFAM" id="SSF57586">
    <property type="entry name" value="TNF receptor-like"/>
    <property type="match status" value="2"/>
</dbReference>
<evidence type="ECO:0000256" key="3">
    <source>
        <dbReference type="ARBA" id="ARBA00023136"/>
    </source>
</evidence>
<reference evidence="12" key="1">
    <citation type="submission" date="2025-08" db="UniProtKB">
        <authorList>
            <consortium name="RefSeq"/>
        </authorList>
    </citation>
    <scope>IDENTIFICATION</scope>
    <source>
        <tissue evidence="12">Kidney</tissue>
    </source>
</reference>
<evidence type="ECO:0000256" key="8">
    <source>
        <dbReference type="SAM" id="MobiDB-lite"/>
    </source>
</evidence>
<feature type="disulfide bond" evidence="7">
    <location>
        <begin position="132"/>
        <end position="150"/>
    </location>
</feature>
<dbReference type="GO" id="GO:0005886">
    <property type="term" value="C:plasma membrane"/>
    <property type="evidence" value="ECO:0007669"/>
    <property type="project" value="TreeGrafter"/>
</dbReference>
<dbReference type="PANTHER" id="PTHR46330">
    <property type="entry name" value="TUMOR NECROSIS FACTOR RECEPTOR SUPERFAMILY MEMBER 10B"/>
    <property type="match status" value="1"/>
</dbReference>
<evidence type="ECO:0000256" key="4">
    <source>
        <dbReference type="ARBA" id="ARBA00023157"/>
    </source>
</evidence>
<feature type="domain" description="TNFR-Cys" evidence="10">
    <location>
        <begin position="110"/>
        <end position="150"/>
    </location>
</feature>
<feature type="repeat" description="TNFR-Cys" evidence="7">
    <location>
        <begin position="151"/>
        <end position="190"/>
    </location>
</feature>
<evidence type="ECO:0000256" key="9">
    <source>
        <dbReference type="SAM" id="Phobius"/>
    </source>
</evidence>
<sequence>MIDVCPVLLTVEDTFPIFGRPPPPRPSSAPASPAAGGGDRGRHIAALAPVRPAMFLRLGLLLLSVGATNIILCEQDEYLSDDGLCCRLCPAGFRVSQPCSENHGMVKCVSCEAGTFMKHPNGQNSCFKCSQCGADQETVAACNQTADQQCQCRSGYFCPQDEHCPEHCFRCSSCPHGILRPCHATEDSVCASSPPQPGSHYTLGLPTWAMVVTSIICIFFLACYLVKRFRSSSEADYPEPHGGPWGAWRTDVEPAS</sequence>
<dbReference type="AlphaFoldDB" id="A0A1S3FI96"/>